<dbReference type="InterPro" id="IPR047641">
    <property type="entry name" value="ABC_transpr_MalK/UgpC-like"/>
</dbReference>
<dbReference type="AlphaFoldDB" id="A0A8K0V7L0"/>
<dbReference type="PROSITE" id="PS50893">
    <property type="entry name" value="ABC_TRANSPORTER_2"/>
    <property type="match status" value="1"/>
</dbReference>
<dbReference type="SUPFAM" id="SSF50331">
    <property type="entry name" value="MOP-like"/>
    <property type="match status" value="1"/>
</dbReference>
<dbReference type="SUPFAM" id="SSF52540">
    <property type="entry name" value="P-loop containing nucleoside triphosphate hydrolases"/>
    <property type="match status" value="1"/>
</dbReference>
<name>A0A8K0V7L0_9RHOB</name>
<dbReference type="Proteomes" id="UP000648908">
    <property type="component" value="Unassembled WGS sequence"/>
</dbReference>
<keyword evidence="7" id="KW-1185">Reference proteome</keyword>
<feature type="domain" description="ABC transporter" evidence="5">
    <location>
        <begin position="10"/>
        <end position="241"/>
    </location>
</feature>
<dbReference type="GO" id="GO:0005524">
    <property type="term" value="F:ATP binding"/>
    <property type="evidence" value="ECO:0007669"/>
    <property type="project" value="UniProtKB-KW"/>
</dbReference>
<comment type="similarity">
    <text evidence="1">Belongs to the ABC transporter superfamily.</text>
</comment>
<dbReference type="SMART" id="SM00382">
    <property type="entry name" value="AAA"/>
    <property type="match status" value="1"/>
</dbReference>
<dbReference type="InterPro" id="IPR013611">
    <property type="entry name" value="Transp-assoc_OB_typ2"/>
</dbReference>
<proteinExistence type="inferred from homology"/>
<evidence type="ECO:0000313" key="7">
    <source>
        <dbReference type="Proteomes" id="UP000648908"/>
    </source>
</evidence>
<dbReference type="FunFam" id="3.40.50.300:FF:000042">
    <property type="entry name" value="Maltose/maltodextrin ABC transporter, ATP-binding protein"/>
    <property type="match status" value="1"/>
</dbReference>
<accession>A0A8K0V7L0</accession>
<evidence type="ECO:0000256" key="4">
    <source>
        <dbReference type="ARBA" id="ARBA00022840"/>
    </source>
</evidence>
<organism evidence="6 7">
    <name type="scientific">Szabonella alba</name>
    <dbReference type="NCBI Taxonomy" id="2804194"/>
    <lineage>
        <taxon>Bacteria</taxon>
        <taxon>Pseudomonadati</taxon>
        <taxon>Pseudomonadota</taxon>
        <taxon>Alphaproteobacteria</taxon>
        <taxon>Rhodobacterales</taxon>
        <taxon>Paracoccaceae</taxon>
        <taxon>Szabonella</taxon>
    </lineage>
</organism>
<dbReference type="Gene3D" id="2.40.50.100">
    <property type="match status" value="1"/>
</dbReference>
<protein>
    <submittedName>
        <fullName evidence="6">ABC transporter ATP-binding protein</fullName>
    </submittedName>
</protein>
<evidence type="ECO:0000256" key="3">
    <source>
        <dbReference type="ARBA" id="ARBA00022741"/>
    </source>
</evidence>
<gene>
    <name evidence="6" type="ORF">JL811_06340</name>
</gene>
<dbReference type="PANTHER" id="PTHR43875">
    <property type="entry name" value="MALTODEXTRIN IMPORT ATP-BINDING PROTEIN MSMX"/>
    <property type="match status" value="1"/>
</dbReference>
<dbReference type="GO" id="GO:0140359">
    <property type="term" value="F:ABC-type transporter activity"/>
    <property type="evidence" value="ECO:0007669"/>
    <property type="project" value="UniProtKB-ARBA"/>
</dbReference>
<reference evidence="6" key="1">
    <citation type="submission" date="2021-01" db="EMBL/GenBank/DDBJ databases">
        <title>Tabrizicola alba sp. nov. a motile alkaliphilic bacterium isolated from a soda lake.</title>
        <authorList>
            <person name="Szuroczki S."/>
            <person name="Abbaszade G."/>
            <person name="Schumann P."/>
            <person name="Toth E."/>
        </authorList>
    </citation>
    <scope>NUCLEOTIDE SEQUENCE</scope>
    <source>
        <strain evidence="6">DMG-N-6</strain>
    </source>
</reference>
<evidence type="ECO:0000313" key="6">
    <source>
        <dbReference type="EMBL" id="MBL4916838.1"/>
    </source>
</evidence>
<dbReference type="InterPro" id="IPR003439">
    <property type="entry name" value="ABC_transporter-like_ATP-bd"/>
</dbReference>
<dbReference type="Gene3D" id="3.40.50.300">
    <property type="entry name" value="P-loop containing nucleotide triphosphate hydrolases"/>
    <property type="match status" value="1"/>
</dbReference>
<evidence type="ECO:0000259" key="5">
    <source>
        <dbReference type="PROSITE" id="PS50893"/>
    </source>
</evidence>
<dbReference type="GO" id="GO:0016887">
    <property type="term" value="F:ATP hydrolysis activity"/>
    <property type="evidence" value="ECO:0007669"/>
    <property type="project" value="InterPro"/>
</dbReference>
<keyword evidence="4 6" id="KW-0067">ATP-binding</keyword>
<dbReference type="InterPro" id="IPR027417">
    <property type="entry name" value="P-loop_NTPase"/>
</dbReference>
<keyword evidence="3" id="KW-0547">Nucleotide-binding</keyword>
<sequence length="358" mass="37542">MGEGNAPAAVVLRRVLKSFGTGAPAVDTINLDIAPGELVTLLGPSGCGKTTTLRMIAGLEEPTAGSITIGDEDVTHLPAEKRDVTMVFQSYALFPHMNVFENVAYGLKVARRPRPEIAARVAEALDLVGLGAYADRSVDALSGGQQQRVALARALVMKPRVILFDEPLSNLDAKLRLRVRAEIRALQRRLGLTAVYVTHDQEEALAISDRVVVMKSGRIEQIGTPRDLYTRPATRFVADFIGSANILPGTWDGAQVFLDGIGFAHAQEDLAPGPVSVVLRPESLRPGPSGLPATVAAISFLGASTQVDLETAAGPVTALLPDAAAAGLETGQQTRLDIAGGGMHLLAGGEDAPQAAPT</sequence>
<dbReference type="EMBL" id="JAESVN010000002">
    <property type="protein sequence ID" value="MBL4916838.1"/>
    <property type="molecule type" value="Genomic_DNA"/>
</dbReference>
<evidence type="ECO:0000256" key="2">
    <source>
        <dbReference type="ARBA" id="ARBA00022448"/>
    </source>
</evidence>
<dbReference type="GO" id="GO:0055052">
    <property type="term" value="C:ATP-binding cassette (ABC) transporter complex, substrate-binding subunit-containing"/>
    <property type="evidence" value="ECO:0007669"/>
    <property type="project" value="TreeGrafter"/>
</dbReference>
<dbReference type="PROSITE" id="PS00211">
    <property type="entry name" value="ABC_TRANSPORTER_1"/>
    <property type="match status" value="1"/>
</dbReference>
<dbReference type="InterPro" id="IPR003593">
    <property type="entry name" value="AAA+_ATPase"/>
</dbReference>
<evidence type="ECO:0000256" key="1">
    <source>
        <dbReference type="ARBA" id="ARBA00005417"/>
    </source>
</evidence>
<dbReference type="InterPro" id="IPR008995">
    <property type="entry name" value="Mo/tungstate-bd_C_term_dom"/>
</dbReference>
<dbReference type="Pfam" id="PF00005">
    <property type="entry name" value="ABC_tran"/>
    <property type="match status" value="1"/>
</dbReference>
<dbReference type="Pfam" id="PF08402">
    <property type="entry name" value="TOBE_2"/>
    <property type="match status" value="1"/>
</dbReference>
<keyword evidence="2" id="KW-0813">Transport</keyword>
<dbReference type="InterPro" id="IPR017871">
    <property type="entry name" value="ABC_transporter-like_CS"/>
</dbReference>
<comment type="caution">
    <text evidence="6">The sequence shown here is derived from an EMBL/GenBank/DDBJ whole genome shotgun (WGS) entry which is preliminary data.</text>
</comment>
<dbReference type="PANTHER" id="PTHR43875:SF1">
    <property type="entry name" value="OSMOPROTECTIVE COMPOUNDS UPTAKE ATP-BINDING PROTEIN GGTA"/>
    <property type="match status" value="1"/>
</dbReference>